<gene>
    <name evidence="1" type="ORF">Tco_1019814</name>
</gene>
<dbReference type="PANTHER" id="PTHR10091:SF49">
    <property type="entry name" value="ALDOSE 1-EPIMERASE"/>
    <property type="match status" value="1"/>
</dbReference>
<reference evidence="1" key="1">
    <citation type="journal article" date="2022" name="Int. J. Mol. Sci.">
        <title>Draft Genome of Tanacetum Coccineum: Genomic Comparison of Closely Related Tanacetum-Family Plants.</title>
        <authorList>
            <person name="Yamashiro T."/>
            <person name="Shiraishi A."/>
            <person name="Nakayama K."/>
            <person name="Satake H."/>
        </authorList>
    </citation>
    <scope>NUCLEOTIDE SEQUENCE</scope>
</reference>
<dbReference type="InterPro" id="IPR014718">
    <property type="entry name" value="GH-type_carb-bd"/>
</dbReference>
<proteinExistence type="predicted"/>
<dbReference type="Gene3D" id="2.70.98.10">
    <property type="match status" value="1"/>
</dbReference>
<reference evidence="1" key="2">
    <citation type="submission" date="2022-01" db="EMBL/GenBank/DDBJ databases">
        <authorList>
            <person name="Yamashiro T."/>
            <person name="Shiraishi A."/>
            <person name="Satake H."/>
            <person name="Nakayama K."/>
        </authorList>
    </citation>
    <scope>NUCLEOTIDE SEQUENCE</scope>
</reference>
<sequence>MVWISVVIGCDEYERIRSNWECLCLGRATHYSCSHGGRILCLRLLAYLSLMCNGDIEEYLAESSKWEGEVVYGKHESVCLETQGFTNAINKTKFRSIVVQPGVKYHHSMLSEFSIEYIIIVKKHGLEISQSAIEPNNGLTWQTIKTRGGNWSDISYWLLQKQKL</sequence>
<evidence type="ECO:0000313" key="2">
    <source>
        <dbReference type="Proteomes" id="UP001151760"/>
    </source>
</evidence>
<dbReference type="InterPro" id="IPR011013">
    <property type="entry name" value="Gal_mutarotase_sf_dom"/>
</dbReference>
<name>A0ABQ5FYE6_9ASTR</name>
<dbReference type="SUPFAM" id="SSF74650">
    <property type="entry name" value="Galactose mutarotase-like"/>
    <property type="match status" value="1"/>
</dbReference>
<dbReference type="EMBL" id="BQNB010017889">
    <property type="protein sequence ID" value="GJT68334.1"/>
    <property type="molecule type" value="Genomic_DNA"/>
</dbReference>
<evidence type="ECO:0000313" key="1">
    <source>
        <dbReference type="EMBL" id="GJT68334.1"/>
    </source>
</evidence>
<organism evidence="1 2">
    <name type="scientific">Tanacetum coccineum</name>
    <dbReference type="NCBI Taxonomy" id="301880"/>
    <lineage>
        <taxon>Eukaryota</taxon>
        <taxon>Viridiplantae</taxon>
        <taxon>Streptophyta</taxon>
        <taxon>Embryophyta</taxon>
        <taxon>Tracheophyta</taxon>
        <taxon>Spermatophyta</taxon>
        <taxon>Magnoliopsida</taxon>
        <taxon>eudicotyledons</taxon>
        <taxon>Gunneridae</taxon>
        <taxon>Pentapetalae</taxon>
        <taxon>asterids</taxon>
        <taxon>campanulids</taxon>
        <taxon>Asterales</taxon>
        <taxon>Asteraceae</taxon>
        <taxon>Asteroideae</taxon>
        <taxon>Anthemideae</taxon>
        <taxon>Anthemidinae</taxon>
        <taxon>Tanacetum</taxon>
    </lineage>
</organism>
<accession>A0ABQ5FYE6</accession>
<comment type="caution">
    <text evidence="1">The sequence shown here is derived from an EMBL/GenBank/DDBJ whole genome shotgun (WGS) entry which is preliminary data.</text>
</comment>
<dbReference type="Proteomes" id="UP001151760">
    <property type="component" value="Unassembled WGS sequence"/>
</dbReference>
<protein>
    <submittedName>
        <fullName evidence="1">Aldose 1-epimerase</fullName>
    </submittedName>
</protein>
<keyword evidence="2" id="KW-1185">Reference proteome</keyword>
<dbReference type="PANTHER" id="PTHR10091">
    <property type="entry name" value="ALDOSE-1-EPIMERASE"/>
    <property type="match status" value="1"/>
</dbReference>